<dbReference type="InterPro" id="IPR045864">
    <property type="entry name" value="aa-tRNA-synth_II/BPL/LPL"/>
</dbReference>
<dbReference type="SUPFAM" id="SSF55681">
    <property type="entry name" value="Class II aaRS and biotin synthetases"/>
    <property type="match status" value="1"/>
</dbReference>
<protein>
    <submittedName>
        <fullName evidence="2">Lipoate--protein ligase family protein</fullName>
    </submittedName>
</protein>
<dbReference type="PROSITE" id="PS51733">
    <property type="entry name" value="BPL_LPL_CATALYTIC"/>
    <property type="match status" value="1"/>
</dbReference>
<evidence type="ECO:0000313" key="3">
    <source>
        <dbReference type="Proteomes" id="UP000620075"/>
    </source>
</evidence>
<dbReference type="EMBL" id="JAEKNQ010000021">
    <property type="protein sequence ID" value="MBJ7602599.1"/>
    <property type="molecule type" value="Genomic_DNA"/>
</dbReference>
<comment type="caution">
    <text evidence="2">The sequence shown here is derived from an EMBL/GenBank/DDBJ whole genome shotgun (WGS) entry which is preliminary data.</text>
</comment>
<feature type="domain" description="BPL/LPL catalytic" evidence="1">
    <location>
        <begin position="25"/>
        <end position="216"/>
    </location>
</feature>
<dbReference type="InterPro" id="IPR004143">
    <property type="entry name" value="BPL_LPL_catalytic"/>
</dbReference>
<sequence>MPGQPLSVHVQLALEEVLLSRLATGEGAPALRFWDWTEPALILGSNQVAANEVDREAAEQLGFAIGRRMSGGGTMIVEPERTITYSLFAPASLVAGLSFVESFAHLDAWAVDCLRRLGVPAGYRPINDIVSPEGKIGGAAQARRRGCLLHHTTIAYDMEPGLVQQLIRIGRERVSSLGVRSAEKQVSPLARWTHMSRAQVVRALSDHFYSHHGGRPGRLSAAELAEAQLLAASKYATADWIDRLC</sequence>
<dbReference type="GO" id="GO:0016874">
    <property type="term" value="F:ligase activity"/>
    <property type="evidence" value="ECO:0007669"/>
    <property type="project" value="UniProtKB-KW"/>
</dbReference>
<dbReference type="AlphaFoldDB" id="A0A934ND53"/>
<dbReference type="Proteomes" id="UP000620075">
    <property type="component" value="Unassembled WGS sequence"/>
</dbReference>
<evidence type="ECO:0000259" key="1">
    <source>
        <dbReference type="PROSITE" id="PS51733"/>
    </source>
</evidence>
<evidence type="ECO:0000313" key="2">
    <source>
        <dbReference type="EMBL" id="MBJ7602599.1"/>
    </source>
</evidence>
<dbReference type="CDD" id="cd16443">
    <property type="entry name" value="LplA"/>
    <property type="match status" value="1"/>
</dbReference>
<dbReference type="Gene3D" id="3.30.930.10">
    <property type="entry name" value="Bira Bifunctional Protein, Domain 2"/>
    <property type="match status" value="1"/>
</dbReference>
<accession>A0A934ND53</accession>
<dbReference type="InterPro" id="IPR050664">
    <property type="entry name" value="Octanoyltrans_LipM/LipL"/>
</dbReference>
<gene>
    <name evidence="2" type="ORF">JF888_05325</name>
</gene>
<reference evidence="2 3" key="1">
    <citation type="submission" date="2020-10" db="EMBL/GenBank/DDBJ databases">
        <title>Ca. Dormibacterota MAGs.</title>
        <authorList>
            <person name="Montgomery K."/>
        </authorList>
    </citation>
    <scope>NUCLEOTIDE SEQUENCE [LARGE SCALE GENOMIC DNA]</scope>
    <source>
        <strain evidence="2">SC8811_S16_3</strain>
    </source>
</reference>
<name>A0A934ND53_9BACT</name>
<proteinExistence type="predicted"/>
<dbReference type="RefSeq" id="WP_338177221.1">
    <property type="nucleotide sequence ID" value="NZ_JAEKNQ010000021.1"/>
</dbReference>
<dbReference type="PANTHER" id="PTHR43679">
    <property type="entry name" value="OCTANOYLTRANSFERASE LIPM-RELATED"/>
    <property type="match status" value="1"/>
</dbReference>
<keyword evidence="2" id="KW-0436">Ligase</keyword>
<dbReference type="PANTHER" id="PTHR43679:SF2">
    <property type="entry name" value="OCTANOYL-[GCVH]:PROTEIN N-OCTANOYLTRANSFERASE"/>
    <property type="match status" value="1"/>
</dbReference>
<organism evidence="2 3">
    <name type="scientific">Candidatus Dormiibacter inghamiae</name>
    <dbReference type="NCBI Taxonomy" id="3127013"/>
    <lineage>
        <taxon>Bacteria</taxon>
        <taxon>Bacillati</taxon>
        <taxon>Candidatus Dormiibacterota</taxon>
        <taxon>Candidatus Dormibacteria</taxon>
        <taxon>Candidatus Dormibacterales</taxon>
        <taxon>Candidatus Dormibacteraceae</taxon>
        <taxon>Candidatus Dormiibacter</taxon>
    </lineage>
</organism>
<dbReference type="Pfam" id="PF21948">
    <property type="entry name" value="LplA-B_cat"/>
    <property type="match status" value="1"/>
</dbReference>